<dbReference type="InterPro" id="IPR036396">
    <property type="entry name" value="Cyt_P450_sf"/>
</dbReference>
<dbReference type="PRINTS" id="PR00463">
    <property type="entry name" value="EP450I"/>
</dbReference>
<comment type="similarity">
    <text evidence="1 7">Belongs to the cytochrome P450 family.</text>
</comment>
<proteinExistence type="inferred from homology"/>
<keyword evidence="2 7" id="KW-0349">Heme</keyword>
<dbReference type="PANTHER" id="PTHR47947">
    <property type="entry name" value="CYTOCHROME P450 82C3-RELATED"/>
    <property type="match status" value="1"/>
</dbReference>
<evidence type="ECO:0000256" key="5">
    <source>
        <dbReference type="ARBA" id="ARBA00023004"/>
    </source>
</evidence>
<dbReference type="PANTHER" id="PTHR47947:SF2">
    <property type="entry name" value="CYTOCHROME P450 82C3-LIKE"/>
    <property type="match status" value="1"/>
</dbReference>
<dbReference type="InterPro" id="IPR002401">
    <property type="entry name" value="Cyt_P450_E_grp-I"/>
</dbReference>
<evidence type="ECO:0008006" key="10">
    <source>
        <dbReference type="Google" id="ProtNLM"/>
    </source>
</evidence>
<dbReference type="InterPro" id="IPR050651">
    <property type="entry name" value="Plant_Cytochrome_P450_Monoox"/>
</dbReference>
<keyword evidence="9" id="KW-1185">Reference proteome</keyword>
<dbReference type="Gene3D" id="1.10.630.10">
    <property type="entry name" value="Cytochrome P450"/>
    <property type="match status" value="1"/>
</dbReference>
<evidence type="ECO:0000313" key="9">
    <source>
        <dbReference type="Proteomes" id="UP001396334"/>
    </source>
</evidence>
<dbReference type="InterPro" id="IPR017972">
    <property type="entry name" value="Cyt_P450_CS"/>
</dbReference>
<protein>
    <recommendedName>
        <fullName evidence="10">Cytochrome P450</fullName>
    </recommendedName>
</protein>
<evidence type="ECO:0000313" key="8">
    <source>
        <dbReference type="EMBL" id="KAK9023239.1"/>
    </source>
</evidence>
<accession>A0ABR2SE74</accession>
<keyword evidence="3 7" id="KW-0479">Metal-binding</keyword>
<evidence type="ECO:0000256" key="6">
    <source>
        <dbReference type="ARBA" id="ARBA00023033"/>
    </source>
</evidence>
<gene>
    <name evidence="8" type="ORF">V6N11_003464</name>
</gene>
<keyword evidence="6 7" id="KW-0503">Monooxygenase</keyword>
<sequence length="371" mass="42458">MADIYGPIFTIKLGVRRALVVSDYETVKECLTTNDKAFATRPNLTASVLMCYNNSMFGFAPYGPYWRQMRKFVTLELLSNSRLVMLKHVRESEIKLSMRELYQHWNKRKNIGSDKDFAELSGKFVVSDALPFFRWFDIGGNERAMKKVADDLDRYAEEWLDEHKRRKSSGQFKGREDFMDLMLSKLKDEGDRPADITNKATCLALVLAAEDTTAVTLTWILSLLLNNHGALNKLRNELEIHLQAVIKETTRLYPATLLSLIHAATEDCTVSGYPVSAGTWLITNLNKLHRDPRTWSDPDEFRPERFLTTHNHVDVRGQNFEFIPFGSGRRMCPGVSFALQVLQLTVANVFHLFDFATPLDQNPLTCAKPRL</sequence>
<keyword evidence="4 7" id="KW-0560">Oxidoreductase</keyword>
<evidence type="ECO:0000256" key="7">
    <source>
        <dbReference type="RuleBase" id="RU000461"/>
    </source>
</evidence>
<comment type="caution">
    <text evidence="8">The sequence shown here is derived from an EMBL/GenBank/DDBJ whole genome shotgun (WGS) entry which is preliminary data.</text>
</comment>
<evidence type="ECO:0000256" key="3">
    <source>
        <dbReference type="ARBA" id="ARBA00022723"/>
    </source>
</evidence>
<dbReference type="PROSITE" id="PS00086">
    <property type="entry name" value="CYTOCHROME_P450"/>
    <property type="match status" value="1"/>
</dbReference>
<dbReference type="InterPro" id="IPR001128">
    <property type="entry name" value="Cyt_P450"/>
</dbReference>
<evidence type="ECO:0000256" key="4">
    <source>
        <dbReference type="ARBA" id="ARBA00023002"/>
    </source>
</evidence>
<evidence type="ECO:0000256" key="1">
    <source>
        <dbReference type="ARBA" id="ARBA00010617"/>
    </source>
</evidence>
<dbReference type="Proteomes" id="UP001396334">
    <property type="component" value="Unassembled WGS sequence"/>
</dbReference>
<dbReference type="SUPFAM" id="SSF48264">
    <property type="entry name" value="Cytochrome P450"/>
    <property type="match status" value="1"/>
</dbReference>
<evidence type="ECO:0000256" key="2">
    <source>
        <dbReference type="ARBA" id="ARBA00022617"/>
    </source>
</evidence>
<dbReference type="EMBL" id="JBBPBN010000015">
    <property type="protein sequence ID" value="KAK9023239.1"/>
    <property type="molecule type" value="Genomic_DNA"/>
</dbReference>
<keyword evidence="5 7" id="KW-0408">Iron</keyword>
<dbReference type="PRINTS" id="PR00385">
    <property type="entry name" value="P450"/>
</dbReference>
<dbReference type="Pfam" id="PF00067">
    <property type="entry name" value="p450"/>
    <property type="match status" value="2"/>
</dbReference>
<reference evidence="8 9" key="1">
    <citation type="journal article" date="2024" name="G3 (Bethesda)">
        <title>Genome assembly of Hibiscus sabdariffa L. provides insights into metabolisms of medicinal natural products.</title>
        <authorList>
            <person name="Kim T."/>
        </authorList>
    </citation>
    <scope>NUCLEOTIDE SEQUENCE [LARGE SCALE GENOMIC DNA]</scope>
    <source>
        <strain evidence="8">TK-2024</strain>
        <tissue evidence="8">Old leaves</tissue>
    </source>
</reference>
<organism evidence="8 9">
    <name type="scientific">Hibiscus sabdariffa</name>
    <name type="common">roselle</name>
    <dbReference type="NCBI Taxonomy" id="183260"/>
    <lineage>
        <taxon>Eukaryota</taxon>
        <taxon>Viridiplantae</taxon>
        <taxon>Streptophyta</taxon>
        <taxon>Embryophyta</taxon>
        <taxon>Tracheophyta</taxon>
        <taxon>Spermatophyta</taxon>
        <taxon>Magnoliopsida</taxon>
        <taxon>eudicotyledons</taxon>
        <taxon>Gunneridae</taxon>
        <taxon>Pentapetalae</taxon>
        <taxon>rosids</taxon>
        <taxon>malvids</taxon>
        <taxon>Malvales</taxon>
        <taxon>Malvaceae</taxon>
        <taxon>Malvoideae</taxon>
        <taxon>Hibiscus</taxon>
    </lineage>
</organism>
<name>A0ABR2SE74_9ROSI</name>